<accession>A0A4R4YEE8</accession>
<evidence type="ECO:0000256" key="1">
    <source>
        <dbReference type="ARBA" id="ARBA00005104"/>
    </source>
</evidence>
<comment type="pathway">
    <text evidence="1">Cofactor biosynthesis; riboflavin biosynthesis.</text>
</comment>
<dbReference type="InterPro" id="IPR024072">
    <property type="entry name" value="DHFR-like_dom_sf"/>
</dbReference>
<dbReference type="Gene3D" id="3.40.430.10">
    <property type="entry name" value="Dihydrofolate Reductase, subunit A"/>
    <property type="match status" value="1"/>
</dbReference>
<dbReference type="PANTHER" id="PTHR38011:SF7">
    <property type="entry name" value="2,5-DIAMINO-6-RIBOSYLAMINO-4(3H)-PYRIMIDINONE 5'-PHOSPHATE REDUCTASE"/>
    <property type="match status" value="1"/>
</dbReference>
<evidence type="ECO:0000259" key="4">
    <source>
        <dbReference type="Pfam" id="PF01872"/>
    </source>
</evidence>
<dbReference type="SUPFAM" id="SSF53597">
    <property type="entry name" value="Dihydrofolate reductase-like"/>
    <property type="match status" value="1"/>
</dbReference>
<evidence type="ECO:0000256" key="3">
    <source>
        <dbReference type="ARBA" id="ARBA00023002"/>
    </source>
</evidence>
<gene>
    <name evidence="5" type="ORF">E1263_41865</name>
</gene>
<dbReference type="Pfam" id="PF01872">
    <property type="entry name" value="RibD_C"/>
    <property type="match status" value="1"/>
</dbReference>
<keyword evidence="3" id="KW-0560">Oxidoreductase</keyword>
<evidence type="ECO:0000256" key="2">
    <source>
        <dbReference type="ARBA" id="ARBA00022857"/>
    </source>
</evidence>
<evidence type="ECO:0000313" key="6">
    <source>
        <dbReference type="Proteomes" id="UP000295124"/>
    </source>
</evidence>
<dbReference type="GO" id="GO:0009231">
    <property type="term" value="P:riboflavin biosynthetic process"/>
    <property type="evidence" value="ECO:0007669"/>
    <property type="project" value="InterPro"/>
</dbReference>
<feature type="domain" description="Bacterial bifunctional deaminase-reductase C-terminal" evidence="4">
    <location>
        <begin position="5"/>
        <end position="244"/>
    </location>
</feature>
<keyword evidence="2" id="KW-0521">NADP</keyword>
<dbReference type="EMBL" id="SMKX01000269">
    <property type="protein sequence ID" value="TDD43118.1"/>
    <property type="molecule type" value="Genomic_DNA"/>
</dbReference>
<dbReference type="RefSeq" id="WP_132177945.1">
    <property type="nucleotide sequence ID" value="NZ_SMKX01000269.1"/>
</dbReference>
<dbReference type="Proteomes" id="UP000295124">
    <property type="component" value="Unassembled WGS sequence"/>
</dbReference>
<dbReference type="InterPro" id="IPR002734">
    <property type="entry name" value="RibDG_C"/>
</dbReference>
<proteinExistence type="predicted"/>
<name>A0A4R4YEE8_9ACTN</name>
<dbReference type="InterPro" id="IPR050765">
    <property type="entry name" value="Riboflavin_Biosynth_HTPR"/>
</dbReference>
<organism evidence="5 6">
    <name type="scientific">Kribbella antibiotica</name>
    <dbReference type="NCBI Taxonomy" id="190195"/>
    <lineage>
        <taxon>Bacteria</taxon>
        <taxon>Bacillati</taxon>
        <taxon>Actinomycetota</taxon>
        <taxon>Actinomycetes</taxon>
        <taxon>Propionibacteriales</taxon>
        <taxon>Kribbellaceae</taxon>
        <taxon>Kribbella</taxon>
    </lineage>
</organism>
<protein>
    <submittedName>
        <fullName evidence="5">RibD family protein</fullName>
    </submittedName>
</protein>
<dbReference type="GO" id="GO:0008703">
    <property type="term" value="F:5-amino-6-(5-phosphoribosylamino)uracil reductase activity"/>
    <property type="evidence" value="ECO:0007669"/>
    <property type="project" value="InterPro"/>
</dbReference>
<dbReference type="OrthoDB" id="9800865at2"/>
<evidence type="ECO:0000313" key="5">
    <source>
        <dbReference type="EMBL" id="TDD43118.1"/>
    </source>
</evidence>
<comment type="caution">
    <text evidence="5">The sequence shown here is derived from an EMBL/GenBank/DDBJ whole genome shotgun (WGS) entry which is preliminary data.</text>
</comment>
<reference evidence="5 6" key="1">
    <citation type="submission" date="2019-03" db="EMBL/GenBank/DDBJ databases">
        <title>Draft genome sequences of novel Actinobacteria.</title>
        <authorList>
            <person name="Sahin N."/>
            <person name="Ay H."/>
            <person name="Saygin H."/>
        </authorList>
    </citation>
    <scope>NUCLEOTIDE SEQUENCE [LARGE SCALE GENOMIC DNA]</scope>
    <source>
        <strain evidence="5 6">JCM 13523</strain>
    </source>
</reference>
<dbReference type="AlphaFoldDB" id="A0A4R4YEE8"/>
<dbReference type="PANTHER" id="PTHR38011">
    <property type="entry name" value="DIHYDROFOLATE REDUCTASE FAMILY PROTEIN (AFU_ORTHOLOGUE AFUA_8G06820)"/>
    <property type="match status" value="1"/>
</dbReference>
<sequence length="256" mass="27232">MLERPRVVINVGASVDGKVALTRDALLMHQPSTDLWAAMTPPGADPVPLDVLELLKQQYGCNAILEGSGSLVTESETPEELPPYDGDAADLYEHFLPADITQLLSPPLMWFVVVDSRGRVRWTENHENWAVLVLVTRSTPAAYLAYLHREHICYLVIGEVQVDLERAIAAMGTELGIRCVMSAAGGGLNGALLRAGLIDELYVTLAPALIGGLGTPSVMDGSPLAVGEAATRLQLLSVNADTSGSVRLHYGVPGSG</sequence>
<keyword evidence="6" id="KW-1185">Reference proteome</keyword>